<protein>
    <submittedName>
        <fullName evidence="2">Uncharacterized protein</fullName>
    </submittedName>
</protein>
<dbReference type="Proteomes" id="UP000308121">
    <property type="component" value="Unassembled WGS sequence"/>
</dbReference>
<keyword evidence="1" id="KW-1133">Transmembrane helix</keyword>
<comment type="caution">
    <text evidence="2">The sequence shown here is derived from an EMBL/GenBank/DDBJ whole genome shotgun (WGS) entry which is preliminary data.</text>
</comment>
<evidence type="ECO:0000313" key="3">
    <source>
        <dbReference type="Proteomes" id="UP000308121"/>
    </source>
</evidence>
<reference evidence="2 3" key="1">
    <citation type="submission" date="2019-05" db="EMBL/GenBank/DDBJ databases">
        <title>Genome sequence of Cellulomonas hominis strain CS1.</title>
        <authorList>
            <person name="Belmont J."/>
            <person name="Maclea K.S."/>
        </authorList>
    </citation>
    <scope>NUCLEOTIDE SEQUENCE [LARGE SCALE GENOMIC DNA]</scope>
    <source>
        <strain evidence="2 3">CS1</strain>
    </source>
</reference>
<keyword evidence="1" id="KW-0812">Transmembrane</keyword>
<feature type="transmembrane region" description="Helical" evidence="1">
    <location>
        <begin position="61"/>
        <end position="80"/>
    </location>
</feature>
<dbReference type="EMBL" id="SZYE01000002">
    <property type="protein sequence ID" value="TKR27383.1"/>
    <property type="molecule type" value="Genomic_DNA"/>
</dbReference>
<evidence type="ECO:0000313" key="2">
    <source>
        <dbReference type="EMBL" id="TKR27383.1"/>
    </source>
</evidence>
<organism evidence="2 3">
    <name type="scientific">Cellulomonas hominis</name>
    <dbReference type="NCBI Taxonomy" id="156981"/>
    <lineage>
        <taxon>Bacteria</taxon>
        <taxon>Bacillati</taxon>
        <taxon>Actinomycetota</taxon>
        <taxon>Actinomycetes</taxon>
        <taxon>Micrococcales</taxon>
        <taxon>Cellulomonadaceae</taxon>
        <taxon>Cellulomonas</taxon>
    </lineage>
</organism>
<keyword evidence="1" id="KW-0472">Membrane</keyword>
<sequence>MAQGQVARVRLRAAAQVIAVLALVLTVADGFRWGNRWYVATQFAQSDVDSGNAMVAHAHEALVRGLALLLVAAVAAVIGWRVRVVVVHR</sequence>
<proteinExistence type="predicted"/>
<evidence type="ECO:0000256" key="1">
    <source>
        <dbReference type="SAM" id="Phobius"/>
    </source>
</evidence>
<gene>
    <name evidence="2" type="ORF">FA014_00665</name>
</gene>
<name>A0A7Z8K3Q8_9CELL</name>
<dbReference type="AlphaFoldDB" id="A0A7Z8K3Q8"/>
<accession>A0A7Z8K3Q8</accession>